<dbReference type="RefSeq" id="XP_004346899.2">
    <property type="nucleotide sequence ID" value="XM_004346849.2"/>
</dbReference>
<comment type="similarity">
    <text evidence="21">In the C-terminal section; belongs to the aspartate/ornithine carbamoyltransferase superfamily. ATCase family.</text>
</comment>
<dbReference type="Pfam" id="PF25596">
    <property type="entry name" value="CPSase_L_D1"/>
    <property type="match status" value="2"/>
</dbReference>
<dbReference type="SMART" id="SM01096">
    <property type="entry name" value="CPSase_L_D3"/>
    <property type="match status" value="1"/>
</dbReference>
<dbReference type="Gene3D" id="1.10.1030.10">
    <property type="entry name" value="Carbamoyl-phosphate synthetase, large subunit oligomerisation domain"/>
    <property type="match status" value="1"/>
</dbReference>
<dbReference type="PRINTS" id="PR00099">
    <property type="entry name" value="CPSGATASE"/>
</dbReference>
<dbReference type="InterPro" id="IPR005483">
    <property type="entry name" value="CPSase_dom"/>
</dbReference>
<feature type="domain" description="ATP-grasp" evidence="29">
    <location>
        <begin position="547"/>
        <end position="739"/>
    </location>
</feature>
<evidence type="ECO:0000256" key="23">
    <source>
        <dbReference type="ARBA" id="ARBA00043998"/>
    </source>
</evidence>
<comment type="pathway">
    <text evidence="3">Amino-acid biosynthesis; L-arginine biosynthesis.</text>
</comment>
<comment type="catalytic activity">
    <reaction evidence="24">
        <text>hydrogencarbonate + NH4(+) + 2 ATP = carbamoyl phosphate + 2 ADP + phosphate + 2 H(+)</text>
        <dbReference type="Rhea" id="RHEA:18029"/>
        <dbReference type="ChEBI" id="CHEBI:15378"/>
        <dbReference type="ChEBI" id="CHEBI:17544"/>
        <dbReference type="ChEBI" id="CHEBI:28938"/>
        <dbReference type="ChEBI" id="CHEBI:30616"/>
        <dbReference type="ChEBI" id="CHEBI:43474"/>
        <dbReference type="ChEBI" id="CHEBI:58228"/>
        <dbReference type="ChEBI" id="CHEBI:456216"/>
        <dbReference type="EC" id="6.3.4.16"/>
    </reaction>
</comment>
<evidence type="ECO:0000256" key="4">
    <source>
        <dbReference type="ARBA" id="ARBA00004812"/>
    </source>
</evidence>
<evidence type="ECO:0000256" key="22">
    <source>
        <dbReference type="ARBA" id="ARBA00043984"/>
    </source>
</evidence>
<dbReference type="InterPro" id="IPR016185">
    <property type="entry name" value="PreATP-grasp_dom_sf"/>
</dbReference>
<evidence type="ECO:0000256" key="16">
    <source>
        <dbReference type="ARBA" id="ARBA00022842"/>
    </source>
</evidence>
<dbReference type="GO" id="GO:0004359">
    <property type="term" value="F:glutaminase activity"/>
    <property type="evidence" value="ECO:0007669"/>
    <property type="project" value="UniProtKB-EC"/>
</dbReference>
<dbReference type="Gene3D" id="3.40.50.1370">
    <property type="entry name" value="Aspartate/ornithine carbamoyltransferase"/>
    <property type="match status" value="2"/>
</dbReference>
<dbReference type="Pfam" id="PF00117">
    <property type="entry name" value="GATase"/>
    <property type="match status" value="1"/>
</dbReference>
<dbReference type="FunFam" id="3.40.50.1370:FF:000002">
    <property type="entry name" value="Aspartate carbamoyltransferase 2"/>
    <property type="match status" value="1"/>
</dbReference>
<dbReference type="InterPro" id="IPR006274">
    <property type="entry name" value="CarbamoylP_synth_ssu"/>
</dbReference>
<comment type="catalytic activity">
    <reaction evidence="26">
        <text>carbamoyl phosphate + L-aspartate = N-carbamoyl-L-aspartate + phosphate + H(+)</text>
        <dbReference type="Rhea" id="RHEA:20013"/>
        <dbReference type="ChEBI" id="CHEBI:15378"/>
        <dbReference type="ChEBI" id="CHEBI:29991"/>
        <dbReference type="ChEBI" id="CHEBI:32814"/>
        <dbReference type="ChEBI" id="CHEBI:43474"/>
        <dbReference type="ChEBI" id="CHEBI:58228"/>
        <dbReference type="EC" id="2.1.3.2"/>
    </reaction>
</comment>
<dbReference type="InterPro" id="IPR017926">
    <property type="entry name" value="GATASE"/>
</dbReference>
<dbReference type="InterPro" id="IPR032466">
    <property type="entry name" value="Metal_Hydrolase"/>
</dbReference>
<dbReference type="GO" id="GO:0004070">
    <property type="term" value="F:aspartate carbamoyltransferase activity"/>
    <property type="evidence" value="ECO:0007669"/>
    <property type="project" value="UniProtKB-EC"/>
</dbReference>
<dbReference type="InterPro" id="IPR002474">
    <property type="entry name" value="CarbamoylP_synth_ssu_N"/>
</dbReference>
<evidence type="ECO:0000256" key="10">
    <source>
        <dbReference type="ARBA" id="ARBA00022679"/>
    </source>
</evidence>
<reference evidence="32" key="1">
    <citation type="submission" date="2011-02" db="EMBL/GenBank/DDBJ databases">
        <title>The Genome Sequence of Capsaspora owczarzaki ATCC 30864.</title>
        <authorList>
            <person name="Russ C."/>
            <person name="Cuomo C."/>
            <person name="Burger G."/>
            <person name="Gray M.W."/>
            <person name="Holland P.W.H."/>
            <person name="King N."/>
            <person name="Lang F.B.F."/>
            <person name="Roger A.J."/>
            <person name="Ruiz-Trillo I."/>
            <person name="Young S.K."/>
            <person name="Zeng Q."/>
            <person name="Gargeya S."/>
            <person name="Alvarado L."/>
            <person name="Berlin A."/>
            <person name="Chapman S.B."/>
            <person name="Chen Z."/>
            <person name="Freedman E."/>
            <person name="Gellesch M."/>
            <person name="Goldberg J."/>
            <person name="Griggs A."/>
            <person name="Gujja S."/>
            <person name="Heilman E."/>
            <person name="Heiman D."/>
            <person name="Howarth C."/>
            <person name="Mehta T."/>
            <person name="Neiman D."/>
            <person name="Pearson M."/>
            <person name="Roberts A."/>
            <person name="Saif S."/>
            <person name="Shea T."/>
            <person name="Shenoy N."/>
            <person name="Sisk P."/>
            <person name="Stolte C."/>
            <person name="Sykes S."/>
            <person name="White J."/>
            <person name="Yandava C."/>
            <person name="Haas B."/>
            <person name="Nusbaum C."/>
            <person name="Birren B."/>
        </authorList>
    </citation>
    <scope>NUCLEOTIDE SEQUENCE</scope>
    <source>
        <strain evidence="32">ATCC 30864</strain>
    </source>
</reference>
<dbReference type="GO" id="GO:0044205">
    <property type="term" value="P:'de novo' UMP biosynthetic process"/>
    <property type="evidence" value="ECO:0007669"/>
    <property type="project" value="UniProtKB-UniPathway"/>
</dbReference>
<evidence type="ECO:0000256" key="3">
    <source>
        <dbReference type="ARBA" id="ARBA00004730"/>
    </source>
</evidence>
<keyword evidence="32" id="KW-1185">Reference proteome</keyword>
<evidence type="ECO:0000256" key="17">
    <source>
        <dbReference type="ARBA" id="ARBA00022975"/>
    </source>
</evidence>
<keyword evidence="16" id="KW-0460">Magnesium</keyword>
<protein>
    <submittedName>
        <fullName evidence="31">Aspartate transcarbamylase</fullName>
    </submittedName>
</protein>
<evidence type="ECO:0000256" key="9">
    <source>
        <dbReference type="ARBA" id="ARBA00022605"/>
    </source>
</evidence>
<dbReference type="NCBIfam" id="TIGR01369">
    <property type="entry name" value="CPSaseII_lrg"/>
    <property type="match status" value="1"/>
</dbReference>
<evidence type="ECO:0000256" key="26">
    <source>
        <dbReference type="ARBA" id="ARBA00048859"/>
    </source>
</evidence>
<dbReference type="Pfam" id="PF02786">
    <property type="entry name" value="CPSase_L_D2"/>
    <property type="match status" value="2"/>
</dbReference>
<evidence type="ECO:0000256" key="15">
    <source>
        <dbReference type="ARBA" id="ARBA00022840"/>
    </source>
</evidence>
<evidence type="ECO:0000313" key="31">
    <source>
        <dbReference type="EMBL" id="KJE94588.1"/>
    </source>
</evidence>
<dbReference type="InterPro" id="IPR035686">
    <property type="entry name" value="CPSase_GATase1"/>
</dbReference>
<evidence type="ECO:0000256" key="27">
    <source>
        <dbReference type="ARBA" id="ARBA00049534"/>
    </source>
</evidence>
<dbReference type="PROSITE" id="PS51273">
    <property type="entry name" value="GATASE_TYPE_1"/>
    <property type="match status" value="1"/>
</dbReference>
<dbReference type="NCBIfam" id="TIGR01368">
    <property type="entry name" value="CPSaseIIsmall"/>
    <property type="match status" value="1"/>
</dbReference>
<evidence type="ECO:0000256" key="1">
    <source>
        <dbReference type="ARBA" id="ARBA00001936"/>
    </source>
</evidence>
<dbReference type="PRINTS" id="PR00101">
    <property type="entry name" value="ATCASE"/>
</dbReference>
<dbReference type="CDD" id="cd01744">
    <property type="entry name" value="GATase1_CPSase"/>
    <property type="match status" value="1"/>
</dbReference>
<dbReference type="FunFam" id="3.40.50.1380:FF:000005">
    <property type="entry name" value="CAD protein-like isoform X1"/>
    <property type="match status" value="1"/>
</dbReference>
<comment type="similarity">
    <text evidence="22">In the N-terminal section; belongs to the CarA family.</text>
</comment>
<evidence type="ECO:0000256" key="7">
    <source>
        <dbReference type="ARBA" id="ARBA00022571"/>
    </source>
</evidence>
<dbReference type="Gene3D" id="3.50.30.20">
    <property type="entry name" value="Carbamoyl-phosphate synthase small subunit, N-terminal domain"/>
    <property type="match status" value="1"/>
</dbReference>
<dbReference type="eggNOG" id="KOG0370">
    <property type="taxonomic scope" value="Eukaryota"/>
</dbReference>
<comment type="similarity">
    <text evidence="6">Belongs to the CarB family.</text>
</comment>
<dbReference type="Pfam" id="PF00185">
    <property type="entry name" value="OTCace"/>
    <property type="match status" value="1"/>
</dbReference>
<dbReference type="EMBL" id="KE346367">
    <property type="protein sequence ID" value="KJE94588.1"/>
    <property type="molecule type" value="Genomic_DNA"/>
</dbReference>
<dbReference type="PRINTS" id="PR00098">
    <property type="entry name" value="CPSASE"/>
</dbReference>
<evidence type="ECO:0000256" key="14">
    <source>
        <dbReference type="ARBA" id="ARBA00022801"/>
    </source>
</evidence>
<comment type="cofactor">
    <cofactor evidence="1">
        <name>Mn(2+)</name>
        <dbReference type="ChEBI" id="CHEBI:29035"/>
    </cofactor>
</comment>
<keyword evidence="14" id="KW-0378">Hydrolase</keyword>
<dbReference type="STRING" id="595528.A0A0D2WSW2"/>
<evidence type="ECO:0000259" key="29">
    <source>
        <dbReference type="PROSITE" id="PS50975"/>
    </source>
</evidence>
<dbReference type="GO" id="GO:0006541">
    <property type="term" value="P:glutamine metabolic process"/>
    <property type="evidence" value="ECO:0007669"/>
    <property type="project" value="InterPro"/>
</dbReference>
<dbReference type="PANTHER" id="PTHR11405">
    <property type="entry name" value="CARBAMOYLTRANSFERASE FAMILY MEMBER"/>
    <property type="match status" value="1"/>
</dbReference>
<dbReference type="CDD" id="cd01423">
    <property type="entry name" value="MGS_CPS_I_III"/>
    <property type="match status" value="1"/>
</dbReference>
<comment type="similarity">
    <text evidence="23">In the 2nd section; belongs to the CarB family.</text>
</comment>
<evidence type="ECO:0000259" key="30">
    <source>
        <dbReference type="PROSITE" id="PS51855"/>
    </source>
</evidence>
<dbReference type="InterPro" id="IPR036901">
    <property type="entry name" value="Asp/Orn_carbamoylTrfase_sf"/>
</dbReference>
<dbReference type="InterPro" id="IPR006132">
    <property type="entry name" value="Asp/Orn_carbamoyltranf_P-bd"/>
</dbReference>
<dbReference type="PhylomeDB" id="A0A0D2WSW2"/>
<comment type="pathway">
    <text evidence="5">Pyrimidine metabolism; UMP biosynthesis via de novo pathway; (S)-dihydroorotate from bicarbonate: step 2/3.</text>
</comment>
<dbReference type="InterPro" id="IPR006131">
    <property type="entry name" value="Asp_carbamoyltransf_Asp/Orn-bd"/>
</dbReference>
<dbReference type="InterPro" id="IPR006275">
    <property type="entry name" value="CPSase_lsu"/>
</dbReference>
<comment type="similarity">
    <text evidence="20">In the 3rd section; belongs to the metallo-dependent hydrolases superfamily. DHOase family. CAD subfamily.</text>
</comment>
<dbReference type="InterPro" id="IPR036897">
    <property type="entry name" value="CarbamoylP_synth_lsu_oligo_sf"/>
</dbReference>
<dbReference type="Gene3D" id="3.40.50.1380">
    <property type="entry name" value="Methylglyoxal synthase-like domain"/>
    <property type="match status" value="1"/>
</dbReference>
<dbReference type="InterPro" id="IPR002082">
    <property type="entry name" value="Asp_carbamoyltransf"/>
</dbReference>
<dbReference type="FunFam" id="3.40.50.20:FF:000001">
    <property type="entry name" value="Carbamoyl-phosphate synthase large chain"/>
    <property type="match status" value="1"/>
</dbReference>
<dbReference type="PANTHER" id="PTHR11405:SF5">
    <property type="entry name" value="CAD PROTEIN"/>
    <property type="match status" value="1"/>
</dbReference>
<evidence type="ECO:0000256" key="18">
    <source>
        <dbReference type="ARBA" id="ARBA00023211"/>
    </source>
</evidence>
<dbReference type="FunFam" id="3.30.470.20:FF:000001">
    <property type="entry name" value="Carbamoyl-phosphate synthase large chain"/>
    <property type="match status" value="1"/>
</dbReference>
<dbReference type="InParanoid" id="A0A0D2WSW2"/>
<dbReference type="FunFam" id="3.30.470.20:FF:000004">
    <property type="entry name" value="Carbamoyl-phosphate synthase (glutamine-hydrolyzing)"/>
    <property type="match status" value="1"/>
</dbReference>
<dbReference type="PROSITE" id="PS51855">
    <property type="entry name" value="MGS"/>
    <property type="match status" value="1"/>
</dbReference>
<dbReference type="UniPathway" id="UPA00070">
    <property type="reaction ID" value="UER00115"/>
</dbReference>
<dbReference type="GO" id="GO:0006526">
    <property type="term" value="P:L-arginine biosynthetic process"/>
    <property type="evidence" value="ECO:0007669"/>
    <property type="project" value="UniProtKB-KW"/>
</dbReference>
<dbReference type="NCBIfam" id="TIGR00670">
    <property type="entry name" value="asp_carb_tr"/>
    <property type="match status" value="1"/>
</dbReference>
<dbReference type="PROSITE" id="PS00097">
    <property type="entry name" value="CARBAMOYLTRANSFERASE"/>
    <property type="match status" value="1"/>
</dbReference>
<keyword evidence="13 28" id="KW-0547">Nucleotide-binding</keyword>
<dbReference type="Pfam" id="PF02142">
    <property type="entry name" value="MGS"/>
    <property type="match status" value="1"/>
</dbReference>
<dbReference type="PROSITE" id="PS50975">
    <property type="entry name" value="ATP_GRASP"/>
    <property type="match status" value="2"/>
</dbReference>
<dbReference type="SMART" id="SM00851">
    <property type="entry name" value="MGS"/>
    <property type="match status" value="1"/>
</dbReference>
<keyword evidence="7" id="KW-0055">Arginine biosynthesis</keyword>
<feature type="domain" description="MGS-like" evidence="30">
    <location>
        <begin position="1344"/>
        <end position="1498"/>
    </location>
</feature>
<evidence type="ECO:0000256" key="8">
    <source>
        <dbReference type="ARBA" id="ARBA00022598"/>
    </source>
</evidence>
<gene>
    <name evidence="31" type="ORF">CAOG_005214</name>
</gene>
<dbReference type="SUPFAM" id="SSF48108">
    <property type="entry name" value="Carbamoyl phosphate synthetase, large subunit connection domain"/>
    <property type="match status" value="1"/>
</dbReference>
<dbReference type="Gene3D" id="3.40.50.20">
    <property type="match status" value="2"/>
</dbReference>
<evidence type="ECO:0000256" key="24">
    <source>
        <dbReference type="ARBA" id="ARBA00047359"/>
    </source>
</evidence>
<dbReference type="Pfam" id="PF00988">
    <property type="entry name" value="CPSase_sm_chain"/>
    <property type="match status" value="1"/>
</dbReference>
<dbReference type="InterPro" id="IPR036914">
    <property type="entry name" value="MGS-like_dom_sf"/>
</dbReference>
<accession>A0A0D2WSW2</accession>
<dbReference type="Gene3D" id="3.30.1490.20">
    <property type="entry name" value="ATP-grasp fold, A domain"/>
    <property type="match status" value="1"/>
</dbReference>
<dbReference type="FunFam" id="1.10.1030.10:FF:000002">
    <property type="entry name" value="Carbamoyl-phosphate synthase large chain"/>
    <property type="match status" value="1"/>
</dbReference>
<dbReference type="InterPro" id="IPR011761">
    <property type="entry name" value="ATP-grasp"/>
</dbReference>
<dbReference type="NCBIfam" id="NF009455">
    <property type="entry name" value="PRK12815.1"/>
    <property type="match status" value="1"/>
</dbReference>
<dbReference type="Gene3D" id="3.40.50.880">
    <property type="match status" value="1"/>
</dbReference>
<dbReference type="InterPro" id="IPR058047">
    <property type="entry name" value="CPSase_preATP-grasp"/>
</dbReference>
<dbReference type="GO" id="GO:0046872">
    <property type="term" value="F:metal ion binding"/>
    <property type="evidence" value="ECO:0007669"/>
    <property type="project" value="UniProtKB-KW"/>
</dbReference>
<evidence type="ECO:0000256" key="6">
    <source>
        <dbReference type="ARBA" id="ARBA00009799"/>
    </source>
</evidence>
<dbReference type="Pfam" id="PF02787">
    <property type="entry name" value="CPSase_L_D3"/>
    <property type="match status" value="1"/>
</dbReference>
<evidence type="ECO:0000313" key="32">
    <source>
        <dbReference type="Proteomes" id="UP000008743"/>
    </source>
</evidence>
<dbReference type="InterPro" id="IPR029062">
    <property type="entry name" value="Class_I_gatase-like"/>
</dbReference>
<evidence type="ECO:0000256" key="28">
    <source>
        <dbReference type="PROSITE-ProRule" id="PRU00409"/>
    </source>
</evidence>
<evidence type="ECO:0000256" key="25">
    <source>
        <dbReference type="ARBA" id="ARBA00048816"/>
    </source>
</evidence>
<dbReference type="PROSITE" id="PS00866">
    <property type="entry name" value="CPSASE_1"/>
    <property type="match status" value="2"/>
</dbReference>
<dbReference type="GO" id="GO:0004087">
    <property type="term" value="F:carbamoyl-phosphate synthase (ammonia) activity"/>
    <property type="evidence" value="ECO:0007669"/>
    <property type="project" value="UniProtKB-EC"/>
</dbReference>
<comment type="pathway">
    <text evidence="4">Pyrimidine metabolism; UMP biosynthesis via de novo pathway; (S)-dihydroorotate from bicarbonate: step 1/3.</text>
</comment>
<dbReference type="NCBIfam" id="NF002032">
    <property type="entry name" value="PRK00856.1"/>
    <property type="match status" value="1"/>
</dbReference>
<dbReference type="SUPFAM" id="SSF52440">
    <property type="entry name" value="PreATP-grasp domain"/>
    <property type="match status" value="2"/>
</dbReference>
<dbReference type="OrthoDB" id="1924069at2759"/>
<dbReference type="SUPFAM" id="SSF53671">
    <property type="entry name" value="Aspartate/ornithine carbamoyltransferase"/>
    <property type="match status" value="1"/>
</dbReference>
<dbReference type="Pfam" id="PF02729">
    <property type="entry name" value="OTCace_N"/>
    <property type="match status" value="1"/>
</dbReference>
<dbReference type="GO" id="GO:0016597">
    <property type="term" value="F:amino acid binding"/>
    <property type="evidence" value="ECO:0007669"/>
    <property type="project" value="InterPro"/>
</dbReference>
<keyword evidence="10" id="KW-0808">Transferase</keyword>
<dbReference type="NCBIfam" id="NF003671">
    <property type="entry name" value="PRK05294.1"/>
    <property type="match status" value="1"/>
</dbReference>
<keyword evidence="8" id="KW-0436">Ligase</keyword>
<dbReference type="SMART" id="SM01097">
    <property type="entry name" value="CPSase_sm_chain"/>
    <property type="match status" value="1"/>
</dbReference>
<dbReference type="InterPro" id="IPR011607">
    <property type="entry name" value="MGS-like_dom"/>
</dbReference>
<dbReference type="InterPro" id="IPR005480">
    <property type="entry name" value="CPSase_lsu_oligo"/>
</dbReference>
<dbReference type="FunFam" id="3.40.50.1370:FF:000005">
    <property type="entry name" value="CAD protein-like isoform X1"/>
    <property type="match status" value="1"/>
</dbReference>
<name>A0A0D2WSW2_CAPO3</name>
<dbReference type="FunFam" id="3.30.1490.20:FF:000001">
    <property type="entry name" value="Carbamoyl-phosphate synthase large chain"/>
    <property type="match status" value="1"/>
</dbReference>
<dbReference type="InterPro" id="IPR006130">
    <property type="entry name" value="Asp/Orn_carbamoylTrfase"/>
</dbReference>
<keyword evidence="12" id="KW-0677">Repeat</keyword>
<keyword evidence="11" id="KW-0479">Metal-binding</keyword>
<evidence type="ECO:0000256" key="12">
    <source>
        <dbReference type="ARBA" id="ARBA00022737"/>
    </source>
</evidence>
<evidence type="ECO:0000256" key="5">
    <source>
        <dbReference type="ARBA" id="ARBA00004852"/>
    </source>
</evidence>
<comment type="catalytic activity">
    <reaction evidence="25">
        <text>hydrogencarbonate + L-glutamine + 2 ATP + H2O = carbamoyl phosphate + L-glutamate + 2 ADP + phosphate + 2 H(+)</text>
        <dbReference type="Rhea" id="RHEA:18633"/>
        <dbReference type="ChEBI" id="CHEBI:15377"/>
        <dbReference type="ChEBI" id="CHEBI:15378"/>
        <dbReference type="ChEBI" id="CHEBI:17544"/>
        <dbReference type="ChEBI" id="CHEBI:29985"/>
        <dbReference type="ChEBI" id="CHEBI:30616"/>
        <dbReference type="ChEBI" id="CHEBI:43474"/>
        <dbReference type="ChEBI" id="CHEBI:58228"/>
        <dbReference type="ChEBI" id="CHEBI:58359"/>
        <dbReference type="ChEBI" id="CHEBI:456216"/>
        <dbReference type="EC" id="6.3.5.5"/>
    </reaction>
</comment>
<dbReference type="FunCoup" id="A0A0D2WSW2">
    <property type="interactions" value="444"/>
</dbReference>
<dbReference type="Gene3D" id="3.20.20.140">
    <property type="entry name" value="Metal-dependent hydrolases"/>
    <property type="match status" value="1"/>
</dbReference>
<evidence type="ECO:0000256" key="21">
    <source>
        <dbReference type="ARBA" id="ARBA00043979"/>
    </source>
</evidence>
<dbReference type="PRINTS" id="PR00100">
    <property type="entry name" value="AOTCASE"/>
</dbReference>
<dbReference type="Proteomes" id="UP000008743">
    <property type="component" value="Unassembled WGS sequence"/>
</dbReference>
<keyword evidence="15 28" id="KW-0067">ATP-binding</keyword>
<proteinExistence type="inferred from homology"/>
<dbReference type="GO" id="GO:0005524">
    <property type="term" value="F:ATP binding"/>
    <property type="evidence" value="ECO:0007669"/>
    <property type="project" value="UniProtKB-UniRule"/>
</dbReference>
<keyword evidence="19" id="KW-0511">Multifunctional enzyme</keyword>
<evidence type="ECO:0000256" key="11">
    <source>
        <dbReference type="ARBA" id="ARBA00022723"/>
    </source>
</evidence>
<dbReference type="InterPro" id="IPR036480">
    <property type="entry name" value="CarbP_synth_ssu_N_sf"/>
</dbReference>
<dbReference type="SUPFAM" id="SSF56059">
    <property type="entry name" value="Glutathione synthetase ATP-binding domain-like"/>
    <property type="match status" value="2"/>
</dbReference>
<dbReference type="InterPro" id="IPR013815">
    <property type="entry name" value="ATP_grasp_subdomain_1"/>
</dbReference>
<dbReference type="SUPFAM" id="SSF51556">
    <property type="entry name" value="Metallo-dependent hydrolases"/>
    <property type="match status" value="1"/>
</dbReference>
<dbReference type="GO" id="GO:0004088">
    <property type="term" value="F:carbamoyl-phosphate synthase (glutamine-hydrolyzing) activity"/>
    <property type="evidence" value="ECO:0007669"/>
    <property type="project" value="UniProtKB-EC"/>
</dbReference>
<keyword evidence="17" id="KW-0665">Pyrimidine biosynthesis</keyword>
<dbReference type="PROSITE" id="PS00867">
    <property type="entry name" value="CPSASE_2"/>
    <property type="match status" value="2"/>
</dbReference>
<dbReference type="SUPFAM" id="SSF52317">
    <property type="entry name" value="Class I glutamine amidotransferase-like"/>
    <property type="match status" value="1"/>
</dbReference>
<sequence>MTTTAASSTPEFPAGALVLDDGTSFPGFHFGAVRPVAGETVFQTGMVGYVEAITDPSYQGQILVVTYPLVGNYGVPSLEEADHNGLPLHIESSRIHVAGLIVSDYSVQHSHWRARQSLQQWLERENVPALFGVDTRALTKRIREKGALLGLILAPPSPTQPFVMPALPLPASEFVDPNSRNLVADVSRPAKTYYPVGHDAVSAAKPDSGLLTILAVDVGLKYNQIRCFTSRGVIVRVVPWDYDICADNNYDGLFISNGPGNPVMADKTIANLRKILQRPATEAKPIFGICLGHQLLALAAGATTSKLKFGNRGHNIPCIDLRSDRCYITTQNHGFAVEVATLPKPWQPMFINANDNTNEGIYNTELPYFSVQFHPESTPGPRDTEYLFSVFLDAVRASKARPAGTPLAPLPVPQRVKAERQAVRKVLVLGSGGLSIGQAGEFDYSGSQCIKALKQEGISTVLINPNIATIQTSKGLADKVYFLPVTPEYVLKVVRQEKPDGILVTFGGQTALNCGIKIRHELEALGCRVLGTQIDTIMATEDREIFAAKMKEIDEPVARSAAANTVAEAVEIGNAIGYPLIVRAAFTLGGLGSGFADNEAELRALVTKALATSPQVLVERSMKGWKEVEYEVVRDCNDNCITVCNMENFDPLGIHTGDSIVVAPSQTLSDREYHMLRNSAVKTIRHLGVVGECNIQFALNPDAEEYCIIEVNARLSRSSALASKATGYPLAFVAAKLALNIPLTQIKNSVTRVTSACFEPSLDYVVVKIPRWDLKKFDRVETQISSAMKSVGEVMAIARTFEEALQKGIRAIDDSLDGFCGDSWAKHSEAAIDTELNAPTDQRLFAVARAFDLGYSVDRIHDLTKIDRWFLHKLRYVAGLRSQLSTFAVKSIPRELMVLAKRAGFSDRMIARVTNAPELAAREVRVSMGIRPVVKQIDTVAAEFPAQTNYLYTTYNAVEDDVAASEASVMVLGSGVYRIGSSVEFDWCAVRCVRTLRRNGFKTIMVNYNPETVSTDYDEADKLYFDNITLETILDIYERERASGVILAMGGQVPNNIALPLHRQNVKIFGTSPVQIDMAENRYKFSRLLDSIGVDQPKWKELSSLSDARAFCDAVGYPVLVRPSYVLSGAAMSVVHTANDLESYLGDAVAVSRDHPVVISKYIDQAKEIDVDAVAKDGQLIMHLVSEHVENAGVHSGDATLIQPPQDLDRETVQRLESATAAIAKALLITGPFNIQFIAKDKAIKVIECNVRASRSFPFVSKTSGVDLVELSTLAMLGLPFKPYPNADAPKLAHVGVKVPLFSFGRLQGADPILGVEMASTGEVACFGRNKYEAYLKALLATNFKFPRRNGNVLLSIGSFNEKQEFLASASRLVKDGFKLFGTPGTSDFYSSHGIPIETLDDIGDTEDGRERDYSLTHSLAEGKVDLFVCLPSKNSFRRPSSFISRGYMSRRKAIDYQVPLVTNIKCAKILVEAMHRFPTPALDPIVDVDCMTSNRTVTLPGLVNMAIPASVDSINREASASLAGGFTTVGVNAETNQGHVALTDVTSLEHYRDQIFSSHTTAHCDLGFWAVFAAGSEASRQAGAVDVLVQLAPNTIGLLIDLTTPATTAPSSTASGSVASVFATLDLLFSRWPSNRAIFVRASGSELASVLYLGALHNRSVHATQLTRLDDLQLIVRSQARRAQQPSLPRVTCDVNPFFLFSNTLTQEQRTRHFGASAGTEADIRGIWENLSHVDCFAVGDIRDTGARNSSLDICAFGLQYALPMLLTAVADGRLSIVDLVNKLYTHPVRILNISPSSDTSVSVDLDVEWHVPESAPIFARAPLRGSVQRVTLRGEAVLLDGILISQKASGSIVQAALVPVESDKTAKSVTASAAAGSGADADSSAPAVVAAAAPAPAAPVSRGLEASDAEAVSKALFSSSSVGTIDLRSMIGRKPPTVPSTPAPIQEQPHFEEVEAALSTTHAAAAAAAAVPRAMRHIVSVREFSRQDLHNLFQAAQEMRGLVDRMGSVDILKGKVMTTLFYEPSTRTSCSFQAAMHRLGGSVIDVAVDRSSVQKGETIEDTIRTLESYSDVIVMRHPTAGSVAQAAKVSRIPIVSGGDGVGEHPTQALLDLYTMREELGTVNGLTVTLVGDLKNGRTCHSLVKLLSLYSVRLQYVTHESLRLPAEIRSELDQAGISQVEFSSLEQAIPQTDVLYVTRIQRERFASAEEYDRVKGSFIVSPATLTHAKSRMIVMHPLPRVDEITPEVDYDPRAAYFRQMRYGLFVRMALLARLLAR</sequence>
<dbReference type="FunFam" id="3.50.30.20:FF:000002">
    <property type="entry name" value="Carbamoyl-phosphate synthase 1, mitochondrial"/>
    <property type="match status" value="1"/>
</dbReference>
<evidence type="ECO:0000256" key="19">
    <source>
        <dbReference type="ARBA" id="ARBA00023268"/>
    </source>
</evidence>
<comment type="catalytic activity">
    <reaction evidence="27">
        <text>L-glutamine + H2O = L-glutamate + NH4(+)</text>
        <dbReference type="Rhea" id="RHEA:15889"/>
        <dbReference type="ChEBI" id="CHEBI:15377"/>
        <dbReference type="ChEBI" id="CHEBI:28938"/>
        <dbReference type="ChEBI" id="CHEBI:29985"/>
        <dbReference type="ChEBI" id="CHEBI:58359"/>
        <dbReference type="EC" id="3.5.1.2"/>
    </reaction>
</comment>
<dbReference type="InterPro" id="IPR005479">
    <property type="entry name" value="CPAse_ATP-bd"/>
</dbReference>
<keyword evidence="18" id="KW-0464">Manganese</keyword>
<evidence type="ECO:0000256" key="20">
    <source>
        <dbReference type="ARBA" id="ARBA00043968"/>
    </source>
</evidence>
<dbReference type="GO" id="GO:0005951">
    <property type="term" value="C:carbamoyl-phosphate synthase complex"/>
    <property type="evidence" value="ECO:0007669"/>
    <property type="project" value="TreeGrafter"/>
</dbReference>
<dbReference type="SUPFAM" id="SSF52021">
    <property type="entry name" value="Carbamoyl phosphate synthetase, small subunit N-terminal domain"/>
    <property type="match status" value="1"/>
</dbReference>
<evidence type="ECO:0000256" key="13">
    <source>
        <dbReference type="ARBA" id="ARBA00022741"/>
    </source>
</evidence>
<dbReference type="HAMAP" id="MF_01209">
    <property type="entry name" value="CPSase_S_chain"/>
    <property type="match status" value="1"/>
</dbReference>
<feature type="domain" description="ATP-grasp" evidence="29">
    <location>
        <begin position="1086"/>
        <end position="1277"/>
    </location>
</feature>
<evidence type="ECO:0000256" key="2">
    <source>
        <dbReference type="ARBA" id="ARBA00001947"/>
    </source>
</evidence>
<comment type="cofactor">
    <cofactor evidence="2">
        <name>Zn(2+)</name>
        <dbReference type="ChEBI" id="CHEBI:29105"/>
    </cofactor>
</comment>
<dbReference type="NCBIfam" id="NF009475">
    <property type="entry name" value="PRK12838.1"/>
    <property type="match status" value="1"/>
</dbReference>
<dbReference type="Gene3D" id="3.30.470.20">
    <property type="entry name" value="ATP-grasp fold, B domain"/>
    <property type="match status" value="2"/>
</dbReference>
<organism evidence="31 32">
    <name type="scientific">Capsaspora owczarzaki (strain ATCC 30864)</name>
    <dbReference type="NCBI Taxonomy" id="595528"/>
    <lineage>
        <taxon>Eukaryota</taxon>
        <taxon>Filasterea</taxon>
        <taxon>Capsaspora</taxon>
    </lineage>
</organism>
<dbReference type="SUPFAM" id="SSF52335">
    <property type="entry name" value="Methylglyoxal synthase-like"/>
    <property type="match status" value="1"/>
</dbReference>
<dbReference type="GO" id="GO:0006207">
    <property type="term" value="P:'de novo' pyrimidine nucleobase biosynthetic process"/>
    <property type="evidence" value="ECO:0007669"/>
    <property type="project" value="InterPro"/>
</dbReference>
<dbReference type="HAMAP" id="MF_00001">
    <property type="entry name" value="Asp_carb_tr"/>
    <property type="match status" value="1"/>
</dbReference>
<dbReference type="FunFam" id="3.40.50.20:FF:000002">
    <property type="entry name" value="Carbamoyl-phosphate synthase large chain"/>
    <property type="match status" value="1"/>
</dbReference>
<keyword evidence="9" id="KW-0028">Amino-acid biosynthesis</keyword>